<gene>
    <name evidence="2" type="ORF">ACCAA_1230006</name>
</gene>
<dbReference type="AlphaFoldDB" id="A0A1A8XHX4"/>
<keyword evidence="1" id="KW-1133">Transmembrane helix</keyword>
<name>A0A1A8XHX4_9PROT</name>
<protein>
    <submittedName>
        <fullName evidence="2">Uncharacterized protein</fullName>
    </submittedName>
</protein>
<evidence type="ECO:0000313" key="2">
    <source>
        <dbReference type="EMBL" id="SBT03967.1"/>
    </source>
</evidence>
<dbReference type="EMBL" id="FLQX01000028">
    <property type="protein sequence ID" value="SBT03967.1"/>
    <property type="molecule type" value="Genomic_DNA"/>
</dbReference>
<keyword evidence="1" id="KW-0472">Membrane</keyword>
<evidence type="ECO:0000256" key="1">
    <source>
        <dbReference type="SAM" id="Phobius"/>
    </source>
</evidence>
<evidence type="ECO:0000313" key="3">
    <source>
        <dbReference type="Proteomes" id="UP000199169"/>
    </source>
</evidence>
<feature type="transmembrane region" description="Helical" evidence="1">
    <location>
        <begin position="31"/>
        <end position="51"/>
    </location>
</feature>
<dbReference type="RefSeq" id="WP_186405755.1">
    <property type="nucleotide sequence ID" value="NZ_FLQX01000028.1"/>
</dbReference>
<dbReference type="Proteomes" id="UP000199169">
    <property type="component" value="Unassembled WGS sequence"/>
</dbReference>
<accession>A0A1A8XHX4</accession>
<sequence length="87" mass="9374">MSQVGSAVSVGRYRVAIAAKWGLVQGEAAHWQSIGVAVVKCVQFGLIFVFLTREAYHKETAVPVSGGSRWRSLASGIRSKARQRIGS</sequence>
<keyword evidence="1" id="KW-0812">Transmembrane</keyword>
<reference evidence="2 3" key="1">
    <citation type="submission" date="2016-06" db="EMBL/GenBank/DDBJ databases">
        <authorList>
            <person name="Kjaerup R.B."/>
            <person name="Dalgaard T.S."/>
            <person name="Juul-Madsen H.R."/>
        </authorList>
    </citation>
    <scope>NUCLEOTIDE SEQUENCE [LARGE SCALE GENOMIC DNA]</scope>
    <source>
        <strain evidence="2">3</strain>
    </source>
</reference>
<organism evidence="2 3">
    <name type="scientific">Candidatus Accumulibacter aalborgensis</name>
    <dbReference type="NCBI Taxonomy" id="1860102"/>
    <lineage>
        <taxon>Bacteria</taxon>
        <taxon>Pseudomonadati</taxon>
        <taxon>Pseudomonadota</taxon>
        <taxon>Betaproteobacteria</taxon>
        <taxon>Candidatus Accumulibacter</taxon>
    </lineage>
</organism>
<proteinExistence type="predicted"/>
<keyword evidence="3" id="KW-1185">Reference proteome</keyword>